<evidence type="ECO:0000313" key="2">
    <source>
        <dbReference type="EMBL" id="MBR8829160.1"/>
    </source>
</evidence>
<accession>A0A941GTE0</accession>
<dbReference type="Pfam" id="PF00534">
    <property type="entry name" value="Glycos_transf_1"/>
    <property type="match status" value="1"/>
</dbReference>
<comment type="caution">
    <text evidence="2">The sequence shown here is derived from an EMBL/GenBank/DDBJ whole genome shotgun (WGS) entry which is preliminary data.</text>
</comment>
<dbReference type="Proteomes" id="UP000767446">
    <property type="component" value="Unassembled WGS sequence"/>
</dbReference>
<dbReference type="PANTHER" id="PTHR45947:SF3">
    <property type="entry name" value="SULFOQUINOVOSYL TRANSFERASE SQD2"/>
    <property type="match status" value="1"/>
</dbReference>
<dbReference type="SUPFAM" id="SSF53756">
    <property type="entry name" value="UDP-Glycosyltransferase/glycogen phosphorylase"/>
    <property type="match status" value="1"/>
</dbReference>
<evidence type="ECO:0000259" key="1">
    <source>
        <dbReference type="Pfam" id="PF00534"/>
    </source>
</evidence>
<dbReference type="PANTHER" id="PTHR45947">
    <property type="entry name" value="SULFOQUINOVOSYL TRANSFERASE SQD2"/>
    <property type="match status" value="1"/>
</dbReference>
<sequence length="362" mass="40002">MLKLLFISTPVGPLGSGLGGGVELTLTNLAVEMLRRGHQVKIVAPAHSVWGDLSIEEIPGNLQIHAQTQGRDLPIQMPENSVLGKMWDYARTVQSDYDLIVNFAFDWLPFYLTPFFQCKIAHFVSMGSLSIALDEIMAQVAQNFPGTLGVYTQSQAATFPFASSCKILGSGIDLSMYEFCEKPDNALAWLGRIAPEKALEDAVEAAEITETKLKIFGKIQVQEYWEQICQDYPAAPMEYMGFLSTENLQQELGKCRALLMTPRWVEAFGNVAIEALACGVPVIAYLRGGPAEIVQHGKTGFLVLPDSITELVEAIGNIDQIDRKLCREQAEQEYSLVGLGDRFETWFQDLVSEVGLNDGERV</sequence>
<dbReference type="Gene3D" id="3.40.50.2000">
    <property type="entry name" value="Glycogen Phosphorylase B"/>
    <property type="match status" value="2"/>
</dbReference>
<dbReference type="InterPro" id="IPR050194">
    <property type="entry name" value="Glycosyltransferase_grp1"/>
</dbReference>
<dbReference type="CDD" id="cd03802">
    <property type="entry name" value="GT4_AviGT4-like"/>
    <property type="match status" value="1"/>
</dbReference>
<protein>
    <submittedName>
        <fullName evidence="2">Glycosyltransferase family 4 protein</fullName>
    </submittedName>
</protein>
<dbReference type="GO" id="GO:0016757">
    <property type="term" value="F:glycosyltransferase activity"/>
    <property type="evidence" value="ECO:0007669"/>
    <property type="project" value="InterPro"/>
</dbReference>
<dbReference type="AlphaFoldDB" id="A0A941GTE0"/>
<evidence type="ECO:0000313" key="3">
    <source>
        <dbReference type="Proteomes" id="UP000767446"/>
    </source>
</evidence>
<feature type="domain" description="Glycosyl transferase family 1" evidence="1">
    <location>
        <begin position="184"/>
        <end position="318"/>
    </location>
</feature>
<reference evidence="2" key="1">
    <citation type="submission" date="2021-02" db="EMBL/GenBank/DDBJ databases">
        <title>Metagenome analyses of Stigonema ocellatum DSM 106950, Chlorogloea purpurea SAG 13.99 and Gomphosphaeria aponina DSM 107014.</title>
        <authorList>
            <person name="Marter P."/>
            <person name="Huang S."/>
        </authorList>
    </citation>
    <scope>NUCLEOTIDE SEQUENCE</scope>
    <source>
        <strain evidence="2">JP213</strain>
    </source>
</reference>
<name>A0A941GTE0_9CHRO</name>
<gene>
    <name evidence="2" type="ORF">DSM107014_14895</name>
</gene>
<proteinExistence type="predicted"/>
<organism evidence="2 3">
    <name type="scientific">Gomphosphaeria aponina SAG 52.96 = DSM 107014</name>
    <dbReference type="NCBI Taxonomy" id="1521640"/>
    <lineage>
        <taxon>Bacteria</taxon>
        <taxon>Bacillati</taxon>
        <taxon>Cyanobacteriota</taxon>
        <taxon>Cyanophyceae</taxon>
        <taxon>Oscillatoriophycideae</taxon>
        <taxon>Chroococcales</taxon>
        <taxon>Gomphosphaeriaceae</taxon>
        <taxon>Gomphosphaeria</taxon>
    </lineage>
</organism>
<dbReference type="InterPro" id="IPR001296">
    <property type="entry name" value="Glyco_trans_1"/>
</dbReference>
<dbReference type="EMBL" id="JADQBC010000112">
    <property type="protein sequence ID" value="MBR8829160.1"/>
    <property type="molecule type" value="Genomic_DNA"/>
</dbReference>